<dbReference type="PANTHER" id="PTHR13504:SF40">
    <property type="entry name" value="FIDO DOMAIN-CONTAINING PROTEIN"/>
    <property type="match status" value="1"/>
</dbReference>
<dbReference type="PROSITE" id="PS51459">
    <property type="entry name" value="FIDO"/>
    <property type="match status" value="1"/>
</dbReference>
<feature type="binding site" evidence="2">
    <location>
        <begin position="263"/>
        <end position="270"/>
    </location>
    <ligand>
        <name>ATP</name>
        <dbReference type="ChEBI" id="CHEBI:30616"/>
    </ligand>
</feature>
<dbReference type="Pfam" id="PF02661">
    <property type="entry name" value="Fic"/>
    <property type="match status" value="1"/>
</dbReference>
<dbReference type="STRING" id="749551.HMPREF9555_01999"/>
<dbReference type="InterPro" id="IPR036597">
    <property type="entry name" value="Fido-like_dom_sf"/>
</dbReference>
<sequence>MRFEFSDTSKLAFFEVLIIFGKEVTMSYESLFRLYRKNPAVWEEVYRARCGSPFTKHLGIRIKEYNCSNGYDGFFCYCEDMSLRQERIMIDFAALQKTLLNIPQAGIDQYLHDCLVDEIKASNDIEGVRSTRREIRSALTAGDAARVRMRLGGIVDKYARIIDGAHIAMENSRDMRVLFDSFLAEEIGRSDPKNLPDGMLFRKESVDIITGTQKVIHRGIYPEPQIIHAMDAALLILHDASMPALVRIAVFHYLFGYIHPFYDGNGRMSRFITSYMLARTLHPTVALRLSILLKQNKKRYYDLFAMTNASINCGDLTPFILGTLEFVNAAVSGTEKNLREKKDRYDVYYSRIQKLEVDRTLKELYDVLLQATIFSGAGVSKKELMRMLDKSENTITARMKAMPSGVLRENRTVRPFTYALNLKVFDEPMTCEA</sequence>
<evidence type="ECO:0000313" key="4">
    <source>
        <dbReference type="EMBL" id="EFW28832.1"/>
    </source>
</evidence>
<dbReference type="PANTHER" id="PTHR13504">
    <property type="entry name" value="FIDO DOMAIN-CONTAINING PROTEIN DDB_G0283145"/>
    <property type="match status" value="1"/>
</dbReference>
<feature type="active site" evidence="1">
    <location>
        <position position="259"/>
    </location>
</feature>
<keyword evidence="5" id="KW-1185">Reference proteome</keyword>
<evidence type="ECO:0000313" key="5">
    <source>
        <dbReference type="Proteomes" id="UP000004633"/>
    </source>
</evidence>
<keyword evidence="2" id="KW-0067">ATP-binding</keyword>
<proteinExistence type="predicted"/>
<dbReference type="GO" id="GO:0005524">
    <property type="term" value="F:ATP binding"/>
    <property type="evidence" value="ECO:0007669"/>
    <property type="project" value="UniProtKB-KW"/>
</dbReference>
<dbReference type="AlphaFoldDB" id="E7N4Q4"/>
<dbReference type="SUPFAM" id="SSF140931">
    <property type="entry name" value="Fic-like"/>
    <property type="match status" value="1"/>
</dbReference>
<evidence type="ECO:0000256" key="2">
    <source>
        <dbReference type="PIRSR" id="PIRSR640198-2"/>
    </source>
</evidence>
<gene>
    <name evidence="4" type="ORF">HMPREF9555_01999</name>
</gene>
<dbReference type="InterPro" id="IPR040198">
    <property type="entry name" value="Fido_containing"/>
</dbReference>
<dbReference type="EMBL" id="AECV01000056">
    <property type="protein sequence ID" value="EFW28832.1"/>
    <property type="molecule type" value="Genomic_DNA"/>
</dbReference>
<reference evidence="4 5" key="1">
    <citation type="submission" date="2010-08" db="EMBL/GenBank/DDBJ databases">
        <authorList>
            <person name="Weinstock G."/>
            <person name="Sodergren E."/>
            <person name="Clifton S."/>
            <person name="Fulton L."/>
            <person name="Fulton B."/>
            <person name="Courtney L."/>
            <person name="Fronick C."/>
            <person name="Harrison M."/>
            <person name="Strong C."/>
            <person name="Farmer C."/>
            <person name="Delahaunty K."/>
            <person name="Markovic C."/>
            <person name="Hall O."/>
            <person name="Minx P."/>
            <person name="Tomlinson C."/>
            <person name="Mitreva M."/>
            <person name="Hou S."/>
            <person name="Chen J."/>
            <person name="Wollam A."/>
            <person name="Pepin K.H."/>
            <person name="Johnson M."/>
            <person name="Bhonagiri V."/>
            <person name="Zhang X."/>
            <person name="Suruliraj S."/>
            <person name="Warren W."/>
            <person name="Chinwalla A."/>
            <person name="Mardis E.R."/>
            <person name="Wilson R.K."/>
        </authorList>
    </citation>
    <scope>NUCLEOTIDE SEQUENCE [LARGE SCALE GENOMIC DNA]</scope>
    <source>
        <strain evidence="4 5">F0399</strain>
    </source>
</reference>
<comment type="caution">
    <text evidence="4">The sequence shown here is derived from an EMBL/GenBank/DDBJ whole genome shotgun (WGS) entry which is preliminary data.</text>
</comment>
<evidence type="ECO:0000259" key="3">
    <source>
        <dbReference type="PROSITE" id="PS51459"/>
    </source>
</evidence>
<dbReference type="InterPro" id="IPR003812">
    <property type="entry name" value="Fido"/>
</dbReference>
<accession>E7N4Q4</accession>
<evidence type="ECO:0000256" key="1">
    <source>
        <dbReference type="PIRSR" id="PIRSR640198-1"/>
    </source>
</evidence>
<feature type="binding site" evidence="2">
    <location>
        <position position="312"/>
    </location>
    <ligand>
        <name>ATP</name>
        <dbReference type="ChEBI" id="CHEBI:30616"/>
    </ligand>
</feature>
<dbReference type="HOGENOM" id="CLU_051003_0_0_9"/>
<dbReference type="Proteomes" id="UP000004633">
    <property type="component" value="Unassembled WGS sequence"/>
</dbReference>
<keyword evidence="2" id="KW-0547">Nucleotide-binding</keyword>
<protein>
    <submittedName>
        <fullName evidence="4">Fic family protein</fullName>
    </submittedName>
</protein>
<feature type="binding site" evidence="2">
    <location>
        <begin position="300"/>
        <end position="301"/>
    </location>
    <ligand>
        <name>ATP</name>
        <dbReference type="ChEBI" id="CHEBI:30616"/>
    </ligand>
</feature>
<name>E7N4Q4_9FIRM</name>
<feature type="domain" description="Fido" evidence="3">
    <location>
        <begin position="182"/>
        <end position="322"/>
    </location>
</feature>
<organism evidence="4 5">
    <name type="scientific">Selenomonas artemidis F0399</name>
    <dbReference type="NCBI Taxonomy" id="749551"/>
    <lineage>
        <taxon>Bacteria</taxon>
        <taxon>Bacillati</taxon>
        <taxon>Bacillota</taxon>
        <taxon>Negativicutes</taxon>
        <taxon>Selenomonadales</taxon>
        <taxon>Selenomonadaceae</taxon>
        <taxon>Selenomonas</taxon>
    </lineage>
</organism>
<dbReference type="Gene3D" id="1.10.3290.10">
    <property type="entry name" value="Fido-like domain"/>
    <property type="match status" value="1"/>
</dbReference>